<reference evidence="3 4" key="1">
    <citation type="submission" date="2017-11" db="EMBL/GenBank/DDBJ databases">
        <title>Draft genome sequence of Enterococcus plantarum TRW2 strain isolated from lettuce.</title>
        <authorList>
            <person name="Kim E.B."/>
            <person name="Marco M.L."/>
            <person name="Williams T.R."/>
            <person name="You I.H."/>
        </authorList>
    </citation>
    <scope>NUCLEOTIDE SEQUENCE [LARGE SCALE GENOMIC DNA]</scope>
    <source>
        <strain evidence="3 4">TRW2</strain>
    </source>
</reference>
<feature type="region of interest" description="Disordered" evidence="1">
    <location>
        <begin position="317"/>
        <end position="382"/>
    </location>
</feature>
<name>A0A2W4BFU7_9ENTE</name>
<keyword evidence="2" id="KW-0732">Signal</keyword>
<gene>
    <name evidence="3" type="ORF">CI088_11495</name>
</gene>
<protein>
    <recommendedName>
        <fullName evidence="5">YbbR-like domain-containing protein</fullName>
    </recommendedName>
</protein>
<dbReference type="Gene3D" id="2.170.120.30">
    <property type="match status" value="1"/>
</dbReference>
<evidence type="ECO:0000256" key="1">
    <source>
        <dbReference type="SAM" id="MobiDB-lite"/>
    </source>
</evidence>
<dbReference type="STRING" id="1077675.BCR22_13675"/>
<feature type="signal peptide" evidence="2">
    <location>
        <begin position="1"/>
        <end position="28"/>
    </location>
</feature>
<dbReference type="InterPro" id="IPR012505">
    <property type="entry name" value="YbbR"/>
</dbReference>
<comment type="caution">
    <text evidence="3">The sequence shown here is derived from an EMBL/GenBank/DDBJ whole genome shotgun (WGS) entry which is preliminary data.</text>
</comment>
<feature type="chain" id="PRO_5038771081" description="YbbR-like domain-containing protein" evidence="2">
    <location>
        <begin position="29"/>
        <end position="382"/>
    </location>
</feature>
<evidence type="ECO:0000256" key="2">
    <source>
        <dbReference type="SAM" id="SignalP"/>
    </source>
</evidence>
<dbReference type="RefSeq" id="WP_111248294.1">
    <property type="nucleotide sequence ID" value="NZ_PIEU01000092.1"/>
</dbReference>
<accession>A0A2W4BFU7</accession>
<keyword evidence="4" id="KW-1185">Reference proteome</keyword>
<dbReference type="PANTHER" id="PTHR37804:SF1">
    <property type="entry name" value="CDAA REGULATORY PROTEIN CDAR"/>
    <property type="match status" value="1"/>
</dbReference>
<dbReference type="Proteomes" id="UP000249828">
    <property type="component" value="Unassembled WGS sequence"/>
</dbReference>
<dbReference type="EMBL" id="PIEU01000092">
    <property type="protein sequence ID" value="PZL71992.1"/>
    <property type="molecule type" value="Genomic_DNA"/>
</dbReference>
<dbReference type="AlphaFoldDB" id="A0A2W4BFU7"/>
<organism evidence="3 4">
    <name type="scientific">Enterococcus plantarum</name>
    <dbReference type="NCBI Taxonomy" id="1077675"/>
    <lineage>
        <taxon>Bacteria</taxon>
        <taxon>Bacillati</taxon>
        <taxon>Bacillota</taxon>
        <taxon>Bacilli</taxon>
        <taxon>Lactobacillales</taxon>
        <taxon>Enterococcaceae</taxon>
        <taxon>Enterococcus</taxon>
    </lineage>
</organism>
<evidence type="ECO:0000313" key="4">
    <source>
        <dbReference type="Proteomes" id="UP000249828"/>
    </source>
</evidence>
<dbReference type="Gene3D" id="2.170.120.40">
    <property type="entry name" value="YbbR-like domain"/>
    <property type="match status" value="2"/>
</dbReference>
<evidence type="ECO:0008006" key="5">
    <source>
        <dbReference type="Google" id="ProtNLM"/>
    </source>
</evidence>
<evidence type="ECO:0000313" key="3">
    <source>
        <dbReference type="EMBL" id="PZL71992.1"/>
    </source>
</evidence>
<dbReference type="PANTHER" id="PTHR37804">
    <property type="entry name" value="CDAA REGULATORY PROTEIN CDAR"/>
    <property type="match status" value="1"/>
</dbReference>
<sequence length="382" mass="40905">MKIPYQSNWFSGLLALLFALLLFFNANASGNLSDITGGSQVYDEMLYNIPVQLEYDQDKYFVSGYEETVNVHLSSANRIQLNLEANEDTRNFQVVADLTKTPIGTSEIQLRVKGLSTAVTAEIEPKTITVTVENKVTKSFDVEAQLPESIEAEGYKVEKIAVSPKTVEITTGEETAKAITRVIAPLSNVKQSVDTIKQTVNVQAIDSKGQVLSIENPAPQVKVVVDLTLPSKEVGLTISPTGSPPTGVENFTFNLSEQKVEIRGTKSVLDAIDTIELPVDISNIKSSTKQKIKIPTNTEYIVSPEEVEVTINPVFAGTSTSFSGTSGQGTTTSSSSRSVPTSVPSSEKTTSSSSTSSSSSSSSIESTTEDDLENGSSLVPAN</sequence>
<proteinExistence type="predicted"/>
<feature type="compositionally biased region" description="Low complexity" evidence="1">
    <location>
        <begin position="317"/>
        <end position="366"/>
    </location>
</feature>
<dbReference type="InterPro" id="IPR053154">
    <property type="entry name" value="c-di-AMP_regulator"/>
</dbReference>
<dbReference type="Pfam" id="PF07949">
    <property type="entry name" value="YbbR"/>
    <property type="match status" value="3"/>
</dbReference>